<dbReference type="AlphaFoldDB" id="A0A9P6K487"/>
<sequence>MTLYSGTASWRKEFAIIANEEYFNGLTSPTEIRDLDNFSFFLYIWKYKGAADQTLQCTIHQSQSGLKPGSAQQLSLLFTA</sequence>
<gene>
    <name evidence="1" type="ORF">EC957_010895</name>
</gene>
<evidence type="ECO:0000313" key="2">
    <source>
        <dbReference type="Proteomes" id="UP000723463"/>
    </source>
</evidence>
<dbReference type="EMBL" id="JAAAXW010000071">
    <property type="protein sequence ID" value="KAF9545480.1"/>
    <property type="molecule type" value="Genomic_DNA"/>
</dbReference>
<protein>
    <submittedName>
        <fullName evidence="1">Uncharacterized protein</fullName>
    </submittedName>
</protein>
<comment type="caution">
    <text evidence="1">The sequence shown here is derived from an EMBL/GenBank/DDBJ whole genome shotgun (WGS) entry which is preliminary data.</text>
</comment>
<accession>A0A9P6K487</accession>
<keyword evidence="2" id="KW-1185">Reference proteome</keyword>
<dbReference type="Proteomes" id="UP000723463">
    <property type="component" value="Unassembled WGS sequence"/>
</dbReference>
<reference evidence="1" key="1">
    <citation type="journal article" date="2020" name="Fungal Divers.">
        <title>Resolving the Mortierellaceae phylogeny through synthesis of multi-gene phylogenetics and phylogenomics.</title>
        <authorList>
            <person name="Vandepol N."/>
            <person name="Liber J."/>
            <person name="Desiro A."/>
            <person name="Na H."/>
            <person name="Kennedy M."/>
            <person name="Barry K."/>
            <person name="Grigoriev I.V."/>
            <person name="Miller A.N."/>
            <person name="O'Donnell K."/>
            <person name="Stajich J.E."/>
            <person name="Bonito G."/>
        </authorList>
    </citation>
    <scope>NUCLEOTIDE SEQUENCE</scope>
    <source>
        <strain evidence="1">NRRL 2591</strain>
    </source>
</reference>
<name>A0A9P6K487_9FUNG</name>
<proteinExistence type="predicted"/>
<organism evidence="1 2">
    <name type="scientific">Mortierella hygrophila</name>
    <dbReference type="NCBI Taxonomy" id="979708"/>
    <lineage>
        <taxon>Eukaryota</taxon>
        <taxon>Fungi</taxon>
        <taxon>Fungi incertae sedis</taxon>
        <taxon>Mucoromycota</taxon>
        <taxon>Mortierellomycotina</taxon>
        <taxon>Mortierellomycetes</taxon>
        <taxon>Mortierellales</taxon>
        <taxon>Mortierellaceae</taxon>
        <taxon>Mortierella</taxon>
    </lineage>
</organism>
<evidence type="ECO:0000313" key="1">
    <source>
        <dbReference type="EMBL" id="KAF9545480.1"/>
    </source>
</evidence>